<evidence type="ECO:0000256" key="4">
    <source>
        <dbReference type="RuleBase" id="RU004106"/>
    </source>
</evidence>
<dbReference type="RefSeq" id="WP_090304140.1">
    <property type="nucleotide sequence ID" value="NZ_FNFE01000002.1"/>
</dbReference>
<dbReference type="STRING" id="1095776.SAMN04515672_1542"/>
<dbReference type="OrthoDB" id="196861at2157"/>
<dbReference type="InterPro" id="IPR050571">
    <property type="entry name" value="Class-IV_PLP-Dep_Aminotrnsfr"/>
</dbReference>
<dbReference type="InterPro" id="IPR043132">
    <property type="entry name" value="BCAT-like_C"/>
</dbReference>
<dbReference type="SUPFAM" id="SSF56752">
    <property type="entry name" value="D-aminoacid aminotransferase-like PLP-dependent enzymes"/>
    <property type="match status" value="1"/>
</dbReference>
<dbReference type="InterPro" id="IPR018300">
    <property type="entry name" value="Aminotrans_IV_CS"/>
</dbReference>
<dbReference type="Pfam" id="PF01063">
    <property type="entry name" value="Aminotran_4"/>
    <property type="match status" value="1"/>
</dbReference>
<gene>
    <name evidence="5" type="ORF">SAMN04515672_1542</name>
</gene>
<dbReference type="Proteomes" id="UP000198882">
    <property type="component" value="Unassembled WGS sequence"/>
</dbReference>
<proteinExistence type="inferred from homology"/>
<dbReference type="GO" id="GO:0008483">
    <property type="term" value="F:transaminase activity"/>
    <property type="evidence" value="ECO:0007669"/>
    <property type="project" value="UniProtKB-KW"/>
</dbReference>
<keyword evidence="6" id="KW-1185">Reference proteome</keyword>
<evidence type="ECO:0000256" key="1">
    <source>
        <dbReference type="ARBA" id="ARBA00001933"/>
    </source>
</evidence>
<accession>A0A1G8WZ82</accession>
<keyword evidence="3" id="KW-0663">Pyridoxal phosphate</keyword>
<comment type="similarity">
    <text evidence="2 4">Belongs to the class-IV pyridoxal-phosphate-dependent aminotransferase family.</text>
</comment>
<protein>
    <submittedName>
        <fullName evidence="5">Branched-chain amino acid aminotransferase</fullName>
    </submittedName>
</protein>
<organism evidence="5 6">
    <name type="scientific">Natronorubrum texcoconense</name>
    <dbReference type="NCBI Taxonomy" id="1095776"/>
    <lineage>
        <taxon>Archaea</taxon>
        <taxon>Methanobacteriati</taxon>
        <taxon>Methanobacteriota</taxon>
        <taxon>Stenosarchaea group</taxon>
        <taxon>Halobacteria</taxon>
        <taxon>Halobacteriales</taxon>
        <taxon>Natrialbaceae</taxon>
        <taxon>Natronorubrum</taxon>
    </lineage>
</organism>
<dbReference type="Gene3D" id="3.20.10.10">
    <property type="entry name" value="D-amino Acid Aminotransferase, subunit A, domain 2"/>
    <property type="match status" value="1"/>
</dbReference>
<sequence>MADERDPIYHVDGDLVPASEATVSVDDRGFRYGDAAFETLRAYGGTIFEWGAHLERLEATCDALSLAHGLSGDDLRGRIDETLAANDLEDAYVRLSITRGVQPGKLTPQPEVDPTVVIYAKPLPRGGVDGESVWDDVATVRTVETRRIPDESIPAAAKTHNYLNGILARAELRAATEDEASEADEALVCDLEGCVAEGATSNLFFVRDGVLQTPTTDGDVLPGITRAIVLELAAEADVPVRDGRYELEDVRAADEAFLTNRTWELRPIATLDGRAIGGGPITERLSRLYDERVERACYE</sequence>
<dbReference type="PANTHER" id="PTHR42743:SF11">
    <property type="entry name" value="AMINODEOXYCHORISMATE LYASE"/>
    <property type="match status" value="1"/>
</dbReference>
<dbReference type="GO" id="GO:0046394">
    <property type="term" value="P:carboxylic acid biosynthetic process"/>
    <property type="evidence" value="ECO:0007669"/>
    <property type="project" value="UniProtKB-ARBA"/>
</dbReference>
<dbReference type="PANTHER" id="PTHR42743">
    <property type="entry name" value="AMINO-ACID AMINOTRANSFERASE"/>
    <property type="match status" value="1"/>
</dbReference>
<dbReference type="Gene3D" id="3.30.470.10">
    <property type="match status" value="1"/>
</dbReference>
<dbReference type="FunFam" id="3.20.10.10:FF:000002">
    <property type="entry name" value="D-alanine aminotransferase"/>
    <property type="match status" value="1"/>
</dbReference>
<name>A0A1G8WZ82_9EURY</name>
<dbReference type="GO" id="GO:0008652">
    <property type="term" value="P:amino acid biosynthetic process"/>
    <property type="evidence" value="ECO:0007669"/>
    <property type="project" value="UniProtKB-ARBA"/>
</dbReference>
<dbReference type="InterPro" id="IPR043131">
    <property type="entry name" value="BCAT-like_N"/>
</dbReference>
<dbReference type="InterPro" id="IPR036038">
    <property type="entry name" value="Aminotransferase-like"/>
</dbReference>
<dbReference type="PROSITE" id="PS00770">
    <property type="entry name" value="AA_TRANSFER_CLASS_4"/>
    <property type="match status" value="1"/>
</dbReference>
<dbReference type="AlphaFoldDB" id="A0A1G8WZ82"/>
<keyword evidence="5" id="KW-0032">Aminotransferase</keyword>
<evidence type="ECO:0000313" key="6">
    <source>
        <dbReference type="Proteomes" id="UP000198882"/>
    </source>
</evidence>
<reference evidence="6" key="1">
    <citation type="submission" date="2016-10" db="EMBL/GenBank/DDBJ databases">
        <authorList>
            <person name="Varghese N."/>
            <person name="Submissions S."/>
        </authorList>
    </citation>
    <scope>NUCLEOTIDE SEQUENCE [LARGE SCALE GENOMIC DNA]</scope>
    <source>
        <strain evidence="6">B4,CECT 8067,JCM 17497</strain>
    </source>
</reference>
<comment type="cofactor">
    <cofactor evidence="1">
        <name>pyridoxal 5'-phosphate</name>
        <dbReference type="ChEBI" id="CHEBI:597326"/>
    </cofactor>
</comment>
<keyword evidence="5" id="KW-0808">Transferase</keyword>
<evidence type="ECO:0000256" key="2">
    <source>
        <dbReference type="ARBA" id="ARBA00009320"/>
    </source>
</evidence>
<evidence type="ECO:0000256" key="3">
    <source>
        <dbReference type="ARBA" id="ARBA00022898"/>
    </source>
</evidence>
<dbReference type="EMBL" id="FNFE01000002">
    <property type="protein sequence ID" value="SDJ82830.1"/>
    <property type="molecule type" value="Genomic_DNA"/>
</dbReference>
<evidence type="ECO:0000313" key="5">
    <source>
        <dbReference type="EMBL" id="SDJ82830.1"/>
    </source>
</evidence>
<dbReference type="InterPro" id="IPR001544">
    <property type="entry name" value="Aminotrans_IV"/>
</dbReference>